<evidence type="ECO:0000313" key="2">
    <source>
        <dbReference type="Proteomes" id="UP000487989"/>
    </source>
</evidence>
<dbReference type="EMBL" id="WCTJ01000004">
    <property type="protein sequence ID" value="KAB4257614.1"/>
    <property type="molecule type" value="Genomic_DNA"/>
</dbReference>
<sequence length="73" mass="8496">MNKFLKSKFKGTCSETGQPIAKGQPILYDTASRMVYCKESKKYKAEWEREQTASYVQAQEDAYWDNLCHKCGF</sequence>
<evidence type="ECO:0000313" key="1">
    <source>
        <dbReference type="EMBL" id="KAB4257614.1"/>
    </source>
</evidence>
<organism evidence="1 2">
    <name type="scientific">Bacteroides uniformis</name>
    <dbReference type="NCBI Taxonomy" id="820"/>
    <lineage>
        <taxon>Bacteria</taxon>
        <taxon>Pseudomonadati</taxon>
        <taxon>Bacteroidota</taxon>
        <taxon>Bacteroidia</taxon>
        <taxon>Bacteroidales</taxon>
        <taxon>Bacteroidaceae</taxon>
        <taxon>Bacteroides</taxon>
    </lineage>
</organism>
<dbReference type="AlphaFoldDB" id="A0A6I0LRU6"/>
<dbReference type="Proteomes" id="UP000487989">
    <property type="component" value="Unassembled WGS sequence"/>
</dbReference>
<accession>A0A6I0LRU6</accession>
<protein>
    <submittedName>
        <fullName evidence="1">Uncharacterized protein</fullName>
    </submittedName>
</protein>
<comment type="caution">
    <text evidence="1">The sequence shown here is derived from an EMBL/GenBank/DDBJ whole genome shotgun (WGS) entry which is preliminary data.</text>
</comment>
<name>A0A6I0LRU6_BACUN</name>
<reference evidence="1 2" key="1">
    <citation type="journal article" date="2019" name="Nat. Med.">
        <title>A library of human gut bacterial isolates paired with longitudinal multiomics data enables mechanistic microbiome research.</title>
        <authorList>
            <person name="Poyet M."/>
            <person name="Groussin M."/>
            <person name="Gibbons S.M."/>
            <person name="Avila-Pacheco J."/>
            <person name="Jiang X."/>
            <person name="Kearney S.M."/>
            <person name="Perrotta A.R."/>
            <person name="Berdy B."/>
            <person name="Zhao S."/>
            <person name="Lieberman T.D."/>
            <person name="Swanson P.K."/>
            <person name="Smith M."/>
            <person name="Roesemann S."/>
            <person name="Alexander J.E."/>
            <person name="Rich S.A."/>
            <person name="Livny J."/>
            <person name="Vlamakis H."/>
            <person name="Clish C."/>
            <person name="Bullock K."/>
            <person name="Deik A."/>
            <person name="Scott J."/>
            <person name="Pierce K.A."/>
            <person name="Xavier R.J."/>
            <person name="Alm E.J."/>
        </authorList>
    </citation>
    <scope>NUCLEOTIDE SEQUENCE [LARGE SCALE GENOMIC DNA]</scope>
    <source>
        <strain evidence="1 2">BIOML-A3</strain>
    </source>
</reference>
<dbReference type="RefSeq" id="WP_151882252.1">
    <property type="nucleotide sequence ID" value="NZ_WCTH01000006.1"/>
</dbReference>
<proteinExistence type="predicted"/>
<gene>
    <name evidence="1" type="ORF">GAP48_03850</name>
</gene>